<dbReference type="SUPFAM" id="SSF50630">
    <property type="entry name" value="Acid proteases"/>
    <property type="match status" value="1"/>
</dbReference>
<feature type="domain" description="Peptidase A2" evidence="3">
    <location>
        <begin position="749"/>
        <end position="829"/>
    </location>
</feature>
<evidence type="ECO:0000259" key="3">
    <source>
        <dbReference type="PROSITE" id="PS50175"/>
    </source>
</evidence>
<protein>
    <recommendedName>
        <fullName evidence="3">Peptidase A2 domain-containing protein</fullName>
    </recommendedName>
</protein>
<feature type="region of interest" description="Disordered" evidence="2">
    <location>
        <begin position="439"/>
        <end position="585"/>
    </location>
</feature>
<dbReference type="EMBL" id="CAJNRF010012742">
    <property type="protein sequence ID" value="CAF2144234.1"/>
    <property type="molecule type" value="Genomic_DNA"/>
</dbReference>
<dbReference type="GO" id="GO:0006508">
    <property type="term" value="P:proteolysis"/>
    <property type="evidence" value="ECO:0007669"/>
    <property type="project" value="InterPro"/>
</dbReference>
<evidence type="ECO:0000256" key="1">
    <source>
        <dbReference type="ARBA" id="ARBA00022801"/>
    </source>
</evidence>
<dbReference type="PROSITE" id="PS50175">
    <property type="entry name" value="ASP_PROT_RETROV"/>
    <property type="match status" value="1"/>
</dbReference>
<feature type="compositionally biased region" description="Polar residues" evidence="2">
    <location>
        <begin position="439"/>
        <end position="464"/>
    </location>
</feature>
<comment type="caution">
    <text evidence="4">The sequence shown here is derived from an EMBL/GenBank/DDBJ whole genome shotgun (WGS) entry which is preliminary data.</text>
</comment>
<evidence type="ECO:0000313" key="4">
    <source>
        <dbReference type="EMBL" id="CAF2144234.1"/>
    </source>
</evidence>
<evidence type="ECO:0000256" key="2">
    <source>
        <dbReference type="SAM" id="MobiDB-lite"/>
    </source>
</evidence>
<evidence type="ECO:0000313" key="5">
    <source>
        <dbReference type="Proteomes" id="UP000663856"/>
    </source>
</evidence>
<proteinExistence type="predicted"/>
<dbReference type="InterPro" id="IPR021109">
    <property type="entry name" value="Peptidase_aspartic_dom_sf"/>
</dbReference>
<feature type="compositionally biased region" description="Low complexity" evidence="2">
    <location>
        <begin position="510"/>
        <end position="558"/>
    </location>
</feature>
<dbReference type="InterPro" id="IPR001995">
    <property type="entry name" value="Peptidase_A2_cat"/>
</dbReference>
<gene>
    <name evidence="4" type="ORF">WKI299_LOCUS28981</name>
</gene>
<dbReference type="GO" id="GO:0004190">
    <property type="term" value="F:aspartic-type endopeptidase activity"/>
    <property type="evidence" value="ECO:0007669"/>
    <property type="project" value="InterPro"/>
</dbReference>
<name>A0A816XBM0_9BILA</name>
<dbReference type="PANTHER" id="PTHR33223">
    <property type="entry name" value="CCHC-TYPE DOMAIN-CONTAINING PROTEIN"/>
    <property type="match status" value="1"/>
</dbReference>
<accession>A0A816XBM0</accession>
<dbReference type="Gene3D" id="2.40.70.10">
    <property type="entry name" value="Acid Proteases"/>
    <property type="match status" value="1"/>
</dbReference>
<organism evidence="4 5">
    <name type="scientific">Rotaria magnacalcarata</name>
    <dbReference type="NCBI Taxonomy" id="392030"/>
    <lineage>
        <taxon>Eukaryota</taxon>
        <taxon>Metazoa</taxon>
        <taxon>Spiralia</taxon>
        <taxon>Gnathifera</taxon>
        <taxon>Rotifera</taxon>
        <taxon>Eurotatoria</taxon>
        <taxon>Bdelloidea</taxon>
        <taxon>Philodinida</taxon>
        <taxon>Philodinidae</taxon>
        <taxon>Rotaria</taxon>
    </lineage>
</organism>
<dbReference type="PANTHER" id="PTHR33223:SF6">
    <property type="entry name" value="CCHC-TYPE DOMAIN-CONTAINING PROTEIN"/>
    <property type="match status" value="1"/>
</dbReference>
<keyword evidence="1" id="KW-0378">Hydrolase</keyword>
<dbReference type="InterPro" id="IPR005162">
    <property type="entry name" value="Retrotrans_gag_dom"/>
</dbReference>
<reference evidence="4" key="1">
    <citation type="submission" date="2021-02" db="EMBL/GenBank/DDBJ databases">
        <authorList>
            <person name="Nowell W R."/>
        </authorList>
    </citation>
    <scope>NUCLEOTIDE SEQUENCE</scope>
</reference>
<feature type="region of interest" description="Disordered" evidence="2">
    <location>
        <begin position="695"/>
        <end position="717"/>
    </location>
</feature>
<dbReference type="Proteomes" id="UP000663856">
    <property type="component" value="Unassembled WGS sequence"/>
</dbReference>
<sequence length="941" mass="107305">MEPFSSSNFISTMQQPIFNTVDTIIQPFDYSPAPMNDFHRPLNSLTHNETEALMKCLSPITDSSNAHHDNETKVNKSLLSILQDMRGEMRLISDRLTHVERSRVSPKSINVESKVRSTYSHAFERSTSNLSQRSPIQTELDRTYSPYNNNQLKLHGDQTLSTTHVVIPPALLSSHHESTSAFHPIYKPVSENSIHIKNISPPATMTTSNVIQRSSPIITPLATEPINASSIPLSVAKTPTPFIMNLNNIFPSFKGTAEERPVQFLTEFEIRASTIVGQNDNFLLQTVQQALSEAALIWFGQMQRSSDRVHTWEEFRIRFYERSRTQARIQHFRTELRLLFQGDNENTLDYFERLKTLMIEIDPECTDQWLKHKFVQKLRPDIRSRFDSNLSLPIREIIRSAQTIESNIEQQKVDEKLRKVALQEKKTVSITTNNISFTKISRQPTSTSSTKQMSSNRSPDQKQNYKQHTHQHTNSFDNTHSQRQHMKNFNNDDYFTYEDQSDDYDDKTYYKNNNNNNNNYNHNNKNNKINNNDDYNYDSNSNNNTYNHSLNNNALSNNRTDRHYSNNSYNHNNHAKDQHSSIKSNSNLNRALTINNSSKNFKNRWWCPHCQRNGHSWERCPFNVEGINYRPSSLAYRSSQFSSGKRCRKIMDEEVLSSFSSSSSSSSPSPPITSLTFTSSKFNELSSITPIIESTNSSRHSDQSFTSHLAPHSTKSSGFIVSPESSTLSYDYPRDCYLTTEAKINDIPGIVLLDTGSGVTIISSSHWKIISSNGSIAPYNGPEIQGPDGSSIGPEGRVLVQITLAGLTIEHPAILARNFRHLILLGNDFMKSIGIVLDLQDNKMWLRSDPNLRYSISSDLTQAGRIDVPVISTERRIIAPYHVAYIQVSIPPFLSHNTWDASITGHRPHIATANSLIRFRDRKSFVQIINCSSHRQKFNVG</sequence>
<dbReference type="CDD" id="cd00303">
    <property type="entry name" value="retropepsin_like"/>
    <property type="match status" value="1"/>
</dbReference>
<feature type="compositionally biased region" description="Polar residues" evidence="2">
    <location>
        <begin position="472"/>
        <end position="493"/>
    </location>
</feature>
<feature type="compositionally biased region" description="Acidic residues" evidence="2">
    <location>
        <begin position="495"/>
        <end position="505"/>
    </location>
</feature>
<dbReference type="AlphaFoldDB" id="A0A816XBM0"/>
<dbReference type="Pfam" id="PF03732">
    <property type="entry name" value="Retrotrans_gag"/>
    <property type="match status" value="1"/>
</dbReference>